<comment type="caution">
    <text evidence="3">The sequence shown here is derived from an EMBL/GenBank/DDBJ whole genome shotgun (WGS) entry which is preliminary data.</text>
</comment>
<evidence type="ECO:0000313" key="4">
    <source>
        <dbReference type="Proteomes" id="UP001589792"/>
    </source>
</evidence>
<dbReference type="EMBL" id="JBHLXG010000018">
    <property type="protein sequence ID" value="MFC0228328.1"/>
    <property type="molecule type" value="Genomic_DNA"/>
</dbReference>
<feature type="domain" description="Fimbrial-type adhesion" evidence="2">
    <location>
        <begin position="46"/>
        <end position="179"/>
    </location>
</feature>
<dbReference type="InterPro" id="IPR005430">
    <property type="entry name" value="P_pili_tip_PapF"/>
</dbReference>
<protein>
    <submittedName>
        <fullName evidence="3">Fimbrial protein</fullName>
    </submittedName>
</protein>
<dbReference type="RefSeq" id="WP_380677824.1">
    <property type="nucleotide sequence ID" value="NZ_CP173186.1"/>
</dbReference>
<dbReference type="PANTHER" id="PTHR33420:SF34">
    <property type="entry name" value="MINOR FIMBRIAL SUBUNIT"/>
    <property type="match status" value="1"/>
</dbReference>
<organism evidence="3 4">
    <name type="scientific">Serratia aquatilis</name>
    <dbReference type="NCBI Taxonomy" id="1737515"/>
    <lineage>
        <taxon>Bacteria</taxon>
        <taxon>Pseudomonadati</taxon>
        <taxon>Pseudomonadota</taxon>
        <taxon>Gammaproteobacteria</taxon>
        <taxon>Enterobacterales</taxon>
        <taxon>Yersiniaceae</taxon>
        <taxon>Serratia</taxon>
    </lineage>
</organism>
<proteinExistence type="predicted"/>
<dbReference type="Pfam" id="PF00419">
    <property type="entry name" value="Fimbrial"/>
    <property type="match status" value="1"/>
</dbReference>
<dbReference type="PANTHER" id="PTHR33420">
    <property type="entry name" value="FIMBRIAL SUBUNIT ELFA-RELATED"/>
    <property type="match status" value="1"/>
</dbReference>
<dbReference type="InterPro" id="IPR008966">
    <property type="entry name" value="Adhesion_dom_sf"/>
</dbReference>
<sequence>MQQHNPIPGGTRQRERRPGAKGKYRTGMLLCILLMSASSVANMPVNIRGTVIVPPPCTINNNQTISVDFGDEVMTTRIDGVNYRQAINYTLNCDIQKSNNLKMRLQGSTANFNSRLLRTDKNGLGIALYRGAQPLNINTWFNYTYPSKPELYAVLVKQNGANLTGGEFTASATLLIDYQ</sequence>
<feature type="region of interest" description="Disordered" evidence="1">
    <location>
        <begin position="1"/>
        <end position="21"/>
    </location>
</feature>
<dbReference type="InterPro" id="IPR000259">
    <property type="entry name" value="Adhesion_dom_fimbrial"/>
</dbReference>
<evidence type="ECO:0000259" key="2">
    <source>
        <dbReference type="Pfam" id="PF00419"/>
    </source>
</evidence>
<accession>A0ABV6EH43</accession>
<dbReference type="InterPro" id="IPR036937">
    <property type="entry name" value="Adhesion_dom_fimbrial_sf"/>
</dbReference>
<keyword evidence="4" id="KW-1185">Reference proteome</keyword>
<reference evidence="3 4" key="1">
    <citation type="submission" date="2024-09" db="EMBL/GenBank/DDBJ databases">
        <authorList>
            <person name="Sun Q."/>
            <person name="Mori K."/>
        </authorList>
    </citation>
    <scope>NUCLEOTIDE SEQUENCE [LARGE SCALE GENOMIC DNA]</scope>
    <source>
        <strain evidence="3 4">CCM 8626</strain>
    </source>
</reference>
<dbReference type="PRINTS" id="PR01613">
    <property type="entry name" value="FIMBRIALPAPF"/>
</dbReference>
<dbReference type="Gene3D" id="2.60.40.1090">
    <property type="entry name" value="Fimbrial-type adhesion domain"/>
    <property type="match status" value="1"/>
</dbReference>
<evidence type="ECO:0000313" key="3">
    <source>
        <dbReference type="EMBL" id="MFC0228328.1"/>
    </source>
</evidence>
<name>A0ABV6EH43_9GAMM</name>
<dbReference type="InterPro" id="IPR050263">
    <property type="entry name" value="Bact_Fimbrial_Adh_Pro"/>
</dbReference>
<gene>
    <name evidence="3" type="ORF">ACFFJ3_17810</name>
</gene>
<dbReference type="Proteomes" id="UP001589792">
    <property type="component" value="Unassembled WGS sequence"/>
</dbReference>
<evidence type="ECO:0000256" key="1">
    <source>
        <dbReference type="SAM" id="MobiDB-lite"/>
    </source>
</evidence>
<dbReference type="SUPFAM" id="SSF49401">
    <property type="entry name" value="Bacterial adhesins"/>
    <property type="match status" value="1"/>
</dbReference>